<evidence type="ECO:0000313" key="7">
    <source>
        <dbReference type="Proteomes" id="UP001152320"/>
    </source>
</evidence>
<feature type="chain" id="PRO_5040275967" evidence="4">
    <location>
        <begin position="23"/>
        <end position="130"/>
    </location>
</feature>
<feature type="disulfide bond" evidence="3">
    <location>
        <begin position="93"/>
        <end position="103"/>
    </location>
</feature>
<keyword evidence="2" id="KW-0325">Glycoprotein</keyword>
<evidence type="ECO:0000256" key="3">
    <source>
        <dbReference type="PROSITE-ProRule" id="PRU00196"/>
    </source>
</evidence>
<dbReference type="SMART" id="SM00202">
    <property type="entry name" value="SR"/>
    <property type="match status" value="1"/>
</dbReference>
<organism evidence="6 7">
    <name type="scientific">Holothuria leucospilota</name>
    <name type="common">Black long sea cucumber</name>
    <name type="synonym">Mertensiothuria leucospilota</name>
    <dbReference type="NCBI Taxonomy" id="206669"/>
    <lineage>
        <taxon>Eukaryota</taxon>
        <taxon>Metazoa</taxon>
        <taxon>Echinodermata</taxon>
        <taxon>Eleutherozoa</taxon>
        <taxon>Echinozoa</taxon>
        <taxon>Holothuroidea</taxon>
        <taxon>Aspidochirotacea</taxon>
        <taxon>Aspidochirotida</taxon>
        <taxon>Holothuriidae</taxon>
        <taxon>Holothuria</taxon>
    </lineage>
</organism>
<protein>
    <submittedName>
        <fullName evidence="6">Galectin-3-binding protein A</fullName>
    </submittedName>
</protein>
<keyword evidence="1 3" id="KW-1015">Disulfide bond</keyword>
<reference evidence="6" key="1">
    <citation type="submission" date="2021-10" db="EMBL/GenBank/DDBJ databases">
        <title>Tropical sea cucumber genome reveals ecological adaptation and Cuvierian tubules defense mechanism.</title>
        <authorList>
            <person name="Chen T."/>
        </authorList>
    </citation>
    <scope>NUCLEOTIDE SEQUENCE</scope>
    <source>
        <strain evidence="6">Nanhai2018</strain>
        <tissue evidence="6">Muscle</tissue>
    </source>
</reference>
<name>A0A9Q1GVS5_HOLLE</name>
<evidence type="ECO:0000259" key="5">
    <source>
        <dbReference type="PROSITE" id="PS50287"/>
    </source>
</evidence>
<comment type="caution">
    <text evidence="6">The sequence shown here is derived from an EMBL/GenBank/DDBJ whole genome shotgun (WGS) entry which is preliminary data.</text>
</comment>
<feature type="signal peptide" evidence="4">
    <location>
        <begin position="1"/>
        <end position="22"/>
    </location>
</feature>
<proteinExistence type="predicted"/>
<evidence type="ECO:0000256" key="1">
    <source>
        <dbReference type="ARBA" id="ARBA00023157"/>
    </source>
</evidence>
<evidence type="ECO:0000256" key="2">
    <source>
        <dbReference type="ARBA" id="ARBA00023180"/>
    </source>
</evidence>
<dbReference type="Gene3D" id="3.10.250.10">
    <property type="entry name" value="SRCR-like domain"/>
    <property type="match status" value="1"/>
</dbReference>
<dbReference type="PROSITE" id="PS50287">
    <property type="entry name" value="SRCR_2"/>
    <property type="match status" value="1"/>
</dbReference>
<gene>
    <name evidence="6" type="ORF">HOLleu_32788</name>
</gene>
<evidence type="ECO:0000256" key="4">
    <source>
        <dbReference type="SAM" id="SignalP"/>
    </source>
</evidence>
<dbReference type="FunFam" id="3.10.250.10:FF:000011">
    <property type="entry name" value="Scavenger receptor class A member 5"/>
    <property type="match status" value="1"/>
</dbReference>
<feature type="domain" description="SRCR" evidence="5">
    <location>
        <begin position="25"/>
        <end position="124"/>
    </location>
</feature>
<dbReference type="PRINTS" id="PR00258">
    <property type="entry name" value="SPERACTRCPTR"/>
</dbReference>
<dbReference type="Pfam" id="PF00530">
    <property type="entry name" value="SRCR"/>
    <property type="match status" value="1"/>
</dbReference>
<feature type="disulfide bond" evidence="3">
    <location>
        <begin position="49"/>
        <end position="113"/>
    </location>
</feature>
<dbReference type="PANTHER" id="PTHR48071">
    <property type="entry name" value="SRCR DOMAIN-CONTAINING PROTEIN"/>
    <property type="match status" value="1"/>
</dbReference>
<sequence length="130" mass="14462">MDTNEIFSVFVWTFLLPYFASSSEVRLVDGSRSAGRVEVYRYGQWGTVCDDFWDLSDATVVCRQLGFVGANEAIRYARFGVGSGPIYFDDVDCIGNEVALEDCSHTIGLLHDCSHYEDAGVSCKEQSYGK</sequence>
<keyword evidence="7" id="KW-1185">Reference proteome</keyword>
<dbReference type="Proteomes" id="UP001152320">
    <property type="component" value="Chromosome 16"/>
</dbReference>
<keyword evidence="4" id="KW-0732">Signal</keyword>
<evidence type="ECO:0000313" key="6">
    <source>
        <dbReference type="EMBL" id="KAJ8027597.1"/>
    </source>
</evidence>
<dbReference type="OrthoDB" id="536948at2759"/>
<dbReference type="InterPro" id="IPR001190">
    <property type="entry name" value="SRCR"/>
</dbReference>
<dbReference type="EMBL" id="JAIZAY010000016">
    <property type="protein sequence ID" value="KAJ8027597.1"/>
    <property type="molecule type" value="Genomic_DNA"/>
</dbReference>
<dbReference type="GO" id="GO:0016020">
    <property type="term" value="C:membrane"/>
    <property type="evidence" value="ECO:0007669"/>
    <property type="project" value="InterPro"/>
</dbReference>
<accession>A0A9Q1GVS5</accession>
<feature type="disulfide bond" evidence="3">
    <location>
        <begin position="62"/>
        <end position="123"/>
    </location>
</feature>
<dbReference type="PANTHER" id="PTHR48071:SF18">
    <property type="entry name" value="DELETED IN MALIGNANT BRAIN TUMORS 1 PROTEIN-RELATED"/>
    <property type="match status" value="1"/>
</dbReference>
<dbReference type="AlphaFoldDB" id="A0A9Q1GVS5"/>
<dbReference type="SUPFAM" id="SSF56487">
    <property type="entry name" value="SRCR-like"/>
    <property type="match status" value="1"/>
</dbReference>
<dbReference type="InterPro" id="IPR036772">
    <property type="entry name" value="SRCR-like_dom_sf"/>
</dbReference>